<dbReference type="PANTHER" id="PTHR33392">
    <property type="entry name" value="POLYISOPRENYL-TEICHOIC ACID--PEPTIDOGLYCAN TEICHOIC ACID TRANSFERASE TAGU"/>
    <property type="match status" value="1"/>
</dbReference>
<feature type="transmembrane region" description="Helical" evidence="2">
    <location>
        <begin position="40"/>
        <end position="59"/>
    </location>
</feature>
<evidence type="ECO:0000313" key="4">
    <source>
        <dbReference type="EMBL" id="SBS74332.1"/>
    </source>
</evidence>
<evidence type="ECO:0000259" key="3">
    <source>
        <dbReference type="Pfam" id="PF03816"/>
    </source>
</evidence>
<evidence type="ECO:0000256" key="1">
    <source>
        <dbReference type="ARBA" id="ARBA00006068"/>
    </source>
</evidence>
<proteinExistence type="inferred from homology"/>
<evidence type="ECO:0000256" key="2">
    <source>
        <dbReference type="SAM" id="Phobius"/>
    </source>
</evidence>
<feature type="domain" description="Cell envelope-related transcriptional attenuator" evidence="3">
    <location>
        <begin position="205"/>
        <end position="394"/>
    </location>
</feature>
<accession>A0A1Y5P6L0</accession>
<protein>
    <submittedName>
        <fullName evidence="4">Transcriptional regulator</fullName>
    </submittedName>
</protein>
<comment type="similarity">
    <text evidence="1">Belongs to the LytR/CpsA/Psr (LCP) family.</text>
</comment>
<keyword evidence="2" id="KW-0812">Transmembrane</keyword>
<feature type="transmembrane region" description="Helical" evidence="2">
    <location>
        <begin position="66"/>
        <end position="87"/>
    </location>
</feature>
<dbReference type="PANTHER" id="PTHR33392:SF6">
    <property type="entry name" value="POLYISOPRENYL-TEICHOIC ACID--PEPTIDOGLYCAN TEICHOIC ACID TRANSFERASE TAGU"/>
    <property type="match status" value="1"/>
</dbReference>
<keyword evidence="2" id="KW-0472">Membrane</keyword>
<organism evidence="4">
    <name type="scientific">uncultured Microbacterium sp</name>
    <dbReference type="NCBI Taxonomy" id="191216"/>
    <lineage>
        <taxon>Bacteria</taxon>
        <taxon>Bacillati</taxon>
        <taxon>Actinomycetota</taxon>
        <taxon>Actinomycetes</taxon>
        <taxon>Micrococcales</taxon>
        <taxon>Microbacteriaceae</taxon>
        <taxon>Microbacterium</taxon>
        <taxon>environmental samples</taxon>
    </lineage>
</organism>
<sequence>MTLLSPPRSTRAPAASAGVLQDRPLRHPDVSSQAVMTRRAWWLVLIGFLIPGSAQVLAGNRRLGRVGLGATLAFWVLAVVGVLTAVLWRSMLITVLTSWFVLLLIQVLCVVYAVLWAVLAIDTLRLTRLVRARPRARVGIAALSVALLALSSGGALAAAQYAGSAREAIASVFGAGPSVPPSDGYYNFLLLGADSAKGRDHMLFDSISVVSVNADSGAVTITGIPRDMRNVPFSDGPMRDRYPDGHTGHADPVCGWDNKINQLSTEVGLCLDGEAMYPEAAEIGSTPAIEATRDAAEGVLGIEIQYFVFVDMDGFAALIDALGGVEITVDERLPTGALHENEDGSLSGITGWIEAGTQHMDGDTAQWYARSRYTTSDWDRMRRQRELQQAILAQFTPMNVVTRFQDIASAGSQIVDTDLPETMISYLADLALKAKEQKVTTIELTLENDIDPDEPDFAAIHELVDGALHPAETPAPTP</sequence>
<dbReference type="Pfam" id="PF03816">
    <property type="entry name" value="LytR_cpsA_psr"/>
    <property type="match status" value="1"/>
</dbReference>
<keyword evidence="2" id="KW-1133">Transmembrane helix</keyword>
<dbReference type="InterPro" id="IPR004474">
    <property type="entry name" value="LytR_CpsA_psr"/>
</dbReference>
<dbReference type="InterPro" id="IPR050922">
    <property type="entry name" value="LytR/CpsA/Psr_CW_biosynth"/>
</dbReference>
<feature type="transmembrane region" description="Helical" evidence="2">
    <location>
        <begin position="99"/>
        <end position="119"/>
    </location>
</feature>
<gene>
    <name evidence="4" type="ORF">MIPYR_60075</name>
</gene>
<dbReference type="Gene3D" id="3.40.630.190">
    <property type="entry name" value="LCP protein"/>
    <property type="match status" value="1"/>
</dbReference>
<dbReference type="RefSeq" id="WP_295577341.1">
    <property type="nucleotide sequence ID" value="NZ_FLQR01000010.1"/>
</dbReference>
<dbReference type="NCBIfam" id="TIGR00350">
    <property type="entry name" value="lytR_cpsA_psr"/>
    <property type="match status" value="1"/>
</dbReference>
<feature type="transmembrane region" description="Helical" evidence="2">
    <location>
        <begin position="140"/>
        <end position="162"/>
    </location>
</feature>
<reference evidence="4" key="1">
    <citation type="submission" date="2016-03" db="EMBL/GenBank/DDBJ databases">
        <authorList>
            <person name="Ploux O."/>
        </authorList>
    </citation>
    <scope>NUCLEOTIDE SEQUENCE</scope>
    <source>
        <strain evidence="4">UC1</strain>
    </source>
</reference>
<name>A0A1Y5P6L0_9MICO</name>
<dbReference type="AlphaFoldDB" id="A0A1Y5P6L0"/>
<dbReference type="EMBL" id="FLQR01000010">
    <property type="protein sequence ID" value="SBS74332.1"/>
    <property type="molecule type" value="Genomic_DNA"/>
</dbReference>